<keyword evidence="1" id="KW-0732">Signal</keyword>
<feature type="chain" id="PRO_5004279693" description="Lipoprotein" evidence="1">
    <location>
        <begin position="24"/>
        <end position="393"/>
    </location>
</feature>
<dbReference type="EMBL" id="AY458631">
    <property type="protein sequence ID" value="AAR37520.1"/>
    <property type="molecule type" value="Genomic_DNA"/>
</dbReference>
<sequence length="393" mass="43161">MKMKFIYRALFYVCFLAYLPLKAQNVTLTGTIYDYATYYVSSFDPQTGASDFQLFRYTLSSDSYPVWIKVTFRATMVSPALGINTEATILDLYTSPFLVDNDIILDNRDLSTTTTELRDVTGLSINLSVYIQDVIDVADLNAMLSSIMTTGRLTDGNYTFQFGVASGSTESACESASPIFETKTITVQSPSAINLEYPGGALSDTSSTEIFTTYPLLVWSSSGCSACASFVRVAEFNPSVHSSMDEAIQDERRLPFNQAQEWENIGIVNSYQYPLSGALPLEYGKVYVWQVKHELTTTAGSDEQLSAIYAFRIHDVGSGTTTTSYHPIVQILQQVLSEDQFNSLFGSSAVLDGFSPSGTYRINGDPDDLSAAISLLNRITNGIASITNIQVQD</sequence>
<dbReference type="AlphaFoldDB" id="Q6SHV2"/>
<name>Q6SHV2_9BACT</name>
<reference evidence="2" key="2">
    <citation type="submission" date="2003-12" db="EMBL/GenBank/DDBJ databases">
        <title>Monterey Bay Coastal Ocean Microbial Observatory environmental clone sequencing.</title>
        <authorList>
            <person name="DeLong E.F."/>
        </authorList>
    </citation>
    <scope>NUCLEOTIDE SEQUENCE</scope>
</reference>
<feature type="signal peptide" evidence="1">
    <location>
        <begin position="1"/>
        <end position="23"/>
    </location>
</feature>
<evidence type="ECO:0008006" key="3">
    <source>
        <dbReference type="Google" id="ProtNLM"/>
    </source>
</evidence>
<proteinExistence type="predicted"/>
<evidence type="ECO:0000313" key="2">
    <source>
        <dbReference type="EMBL" id="AAR37520.1"/>
    </source>
</evidence>
<protein>
    <recommendedName>
        <fullName evidence="3">Lipoprotein</fullName>
    </recommendedName>
</protein>
<organism evidence="2">
    <name type="scientific">uncultured marine bacterium 159</name>
    <dbReference type="NCBI Taxonomy" id="257384"/>
    <lineage>
        <taxon>Bacteria</taxon>
        <taxon>environmental samples</taxon>
    </lineage>
</organism>
<gene>
    <name evidence="2" type="ORF">MBMO_EBAC750-03B02.22</name>
</gene>
<reference evidence="2" key="1">
    <citation type="submission" date="2003-11" db="EMBL/GenBank/DDBJ databases">
        <authorList>
            <person name="Heidelberg J.F."/>
            <person name="Eisen J.A."/>
            <person name="Nelson W.C."/>
            <person name="DeLong E.F."/>
        </authorList>
    </citation>
    <scope>NUCLEOTIDE SEQUENCE</scope>
</reference>
<accession>Q6SHV2</accession>
<evidence type="ECO:0000256" key="1">
    <source>
        <dbReference type="SAM" id="SignalP"/>
    </source>
</evidence>